<keyword evidence="3" id="KW-1185">Reference proteome</keyword>
<dbReference type="InterPro" id="IPR011990">
    <property type="entry name" value="TPR-like_helical_dom_sf"/>
</dbReference>
<reference evidence="3" key="1">
    <citation type="submission" date="2016-10" db="EMBL/GenBank/DDBJ databases">
        <authorList>
            <person name="Varghese N."/>
            <person name="Submissions S."/>
        </authorList>
    </citation>
    <scope>NUCLEOTIDE SEQUENCE [LARGE SCALE GENOMIC DNA]</scope>
    <source>
        <strain evidence="3">DSM 19083</strain>
    </source>
</reference>
<dbReference type="STRING" id="285351.SAMN04488035_1046"/>
<evidence type="ECO:0000313" key="3">
    <source>
        <dbReference type="Proteomes" id="UP000198520"/>
    </source>
</evidence>
<proteinExistence type="predicted"/>
<dbReference type="InterPro" id="IPR012340">
    <property type="entry name" value="NA-bd_OB-fold"/>
</dbReference>
<keyword evidence="2" id="KW-0238">DNA-binding</keyword>
<organism evidence="2 3">
    <name type="scientific">Flavimobilis marinus</name>
    <dbReference type="NCBI Taxonomy" id="285351"/>
    <lineage>
        <taxon>Bacteria</taxon>
        <taxon>Bacillati</taxon>
        <taxon>Actinomycetota</taxon>
        <taxon>Actinomycetes</taxon>
        <taxon>Micrococcales</taxon>
        <taxon>Jonesiaceae</taxon>
        <taxon>Flavimobilis</taxon>
    </lineage>
</organism>
<dbReference type="InterPro" id="IPR002059">
    <property type="entry name" value="CSP_DNA-bd"/>
</dbReference>
<dbReference type="PANTHER" id="PTHR47691:SF3">
    <property type="entry name" value="HTH-TYPE TRANSCRIPTIONAL REGULATOR RV0890C-RELATED"/>
    <property type="match status" value="1"/>
</dbReference>
<dbReference type="PANTHER" id="PTHR47691">
    <property type="entry name" value="REGULATOR-RELATED"/>
    <property type="match status" value="1"/>
</dbReference>
<evidence type="ECO:0000259" key="1">
    <source>
        <dbReference type="Pfam" id="PF13191"/>
    </source>
</evidence>
<gene>
    <name evidence="2" type="ORF">SAMN04488035_1046</name>
</gene>
<dbReference type="Proteomes" id="UP000198520">
    <property type="component" value="Unassembled WGS sequence"/>
</dbReference>
<dbReference type="SUPFAM" id="SSF50249">
    <property type="entry name" value="Nucleic acid-binding proteins"/>
    <property type="match status" value="1"/>
</dbReference>
<name>A0A1I2F0E6_9MICO</name>
<dbReference type="EMBL" id="FONZ01000002">
    <property type="protein sequence ID" value="SFE98625.1"/>
    <property type="molecule type" value="Genomic_DNA"/>
</dbReference>
<dbReference type="SUPFAM" id="SSF48452">
    <property type="entry name" value="TPR-like"/>
    <property type="match status" value="1"/>
</dbReference>
<dbReference type="InterPro" id="IPR041664">
    <property type="entry name" value="AAA_16"/>
</dbReference>
<feature type="domain" description="Orc1-like AAA ATPase" evidence="1">
    <location>
        <begin position="172"/>
        <end position="290"/>
    </location>
</feature>
<dbReference type="SUPFAM" id="SSF52540">
    <property type="entry name" value="P-loop containing nucleoside triphosphate hydrolases"/>
    <property type="match status" value="1"/>
</dbReference>
<dbReference type="InterPro" id="IPR027417">
    <property type="entry name" value="P-loop_NTPase"/>
</dbReference>
<dbReference type="CDD" id="cd04458">
    <property type="entry name" value="CSP_CDS"/>
    <property type="match status" value="1"/>
</dbReference>
<accession>A0A1I2F0E6</accession>
<dbReference type="Pfam" id="PF13191">
    <property type="entry name" value="AAA_16"/>
    <property type="match status" value="1"/>
</dbReference>
<dbReference type="Gene3D" id="3.40.50.300">
    <property type="entry name" value="P-loop containing nucleotide triphosphate hydrolases"/>
    <property type="match status" value="1"/>
</dbReference>
<sequence>MSRARLFALIESFEQDMRALVDRYVLDHLSEQEALADQYDNADERRQRDAPEVALSIATYLDLRPCYDVLNRHRAGLPHELAIEIRENTSMIDRVAPIRNRVMHGRPLKTDDPAIALSALSAYQSRFWRTTDATLRRLRDDELWEPIEKPLPLPSETVLHNLPYADYDETGLIGREQDTKQLVAMLKRRRDHVITITGEGGVGKTALALELAYAMVDDPESPYDCVLWSSLKSERLTTAGVIAISDAIEGIAGATRQLGRALDASFDGSVHELAESLEGLDALIVIDNLESVNGDEVLRLYDAMPPCVSFLFTSRIGIGELERRYRLGPLAASSATLLLRKFAMARGVSSLARLSSETAESVVERLRFSPLAIRWFTLSVEAGVDPLTTIRDQKELLTFCVANVFEQLSPEAKDLITIIRVLDRSAPLDELALLADLEIDQLRRAAQELSRGSLITYGSDASGGLASRIGPSLALRAFLPRESMESERLAGLLKRETDYRKSAERRRENDSRRSLAPWNVFTRGDEDEPAAYLLHKALVASKRKKYEEAFALTSKARELNPEFYENDRVEAFVASAAGEATRAVDLYRGALEKCDTDESRAVVSHYFAGHLARAMHDVPLAITYESMSHQHFKTKETAVALGNLLVWDRQFSEGQILIESAIEDADGMGRLIAVTALVESWRRWSEQLFNEHRYSDAYEHARTGFSVGVRELSGLSDRRLARAVVDALVAAVRYLAARGADLPRHSSSAVAMLEAAASQRRTLEMTDSWERLTRAIGHLTRVPDIDADLRSHLLDLVDTEFETRPGNSSGDSLPLIGSIHSWLSTFGFIRHKDHPGNVFFHQSDLVGDAPPIVPGMLVEFSLASDSERVRASSVQVRTQVIE</sequence>
<dbReference type="GO" id="GO:0003677">
    <property type="term" value="F:DNA binding"/>
    <property type="evidence" value="ECO:0007669"/>
    <property type="project" value="UniProtKB-KW"/>
</dbReference>
<dbReference type="Gene3D" id="1.25.40.10">
    <property type="entry name" value="Tetratricopeptide repeat domain"/>
    <property type="match status" value="1"/>
</dbReference>
<evidence type="ECO:0000313" key="2">
    <source>
        <dbReference type="EMBL" id="SFE98625.1"/>
    </source>
</evidence>
<dbReference type="Gene3D" id="2.40.50.140">
    <property type="entry name" value="Nucleic acid-binding proteins"/>
    <property type="match status" value="1"/>
</dbReference>
<dbReference type="AlphaFoldDB" id="A0A1I2F0E6"/>
<protein>
    <submittedName>
        <fullName evidence="2">'Cold-shock' DNA-binding domain-containing protein</fullName>
    </submittedName>
</protein>